<dbReference type="Proteomes" id="UP000726737">
    <property type="component" value="Unassembled WGS sequence"/>
</dbReference>
<reference evidence="2" key="1">
    <citation type="journal article" date="2020" name="Fungal Divers.">
        <title>Resolving the Mortierellaceae phylogeny through synthesis of multi-gene phylogenetics and phylogenomics.</title>
        <authorList>
            <person name="Vandepol N."/>
            <person name="Liber J."/>
            <person name="Desiro A."/>
            <person name="Na H."/>
            <person name="Kennedy M."/>
            <person name="Barry K."/>
            <person name="Grigoriev I.V."/>
            <person name="Miller A.N."/>
            <person name="O'Donnell K."/>
            <person name="Stajich J.E."/>
            <person name="Bonito G."/>
        </authorList>
    </citation>
    <scope>NUCLEOTIDE SEQUENCE</scope>
    <source>
        <strain evidence="2">KOD948</strain>
    </source>
</reference>
<evidence type="ECO:0000313" key="3">
    <source>
        <dbReference type="Proteomes" id="UP000726737"/>
    </source>
</evidence>
<dbReference type="GO" id="GO:0015629">
    <property type="term" value="C:actin cytoskeleton"/>
    <property type="evidence" value="ECO:0007669"/>
    <property type="project" value="InterPro"/>
</dbReference>
<protein>
    <submittedName>
        <fullName evidence="2">Uncharacterized protein</fullName>
    </submittedName>
</protein>
<feature type="compositionally biased region" description="Basic and acidic residues" evidence="1">
    <location>
        <begin position="17"/>
        <end position="27"/>
    </location>
</feature>
<dbReference type="PANTHER" id="PTHR15435">
    <property type="entry name" value="KICSTOR COMPLEX PROTEIN KAPTIN"/>
    <property type="match status" value="1"/>
</dbReference>
<dbReference type="EMBL" id="JAAAJA010001065">
    <property type="protein sequence ID" value="KAG0248216.1"/>
    <property type="molecule type" value="Genomic_DNA"/>
</dbReference>
<dbReference type="OrthoDB" id="10267127at2759"/>
<name>A0A9P6TVP6_9FUNG</name>
<feature type="compositionally biased region" description="Basic residues" evidence="1">
    <location>
        <begin position="28"/>
        <end position="38"/>
    </location>
</feature>
<dbReference type="GO" id="GO:0051015">
    <property type="term" value="F:actin filament binding"/>
    <property type="evidence" value="ECO:0007669"/>
    <property type="project" value="TreeGrafter"/>
</dbReference>
<dbReference type="AlphaFoldDB" id="A0A9P6TVP6"/>
<feature type="region of interest" description="Disordered" evidence="1">
    <location>
        <begin position="609"/>
        <end position="641"/>
    </location>
</feature>
<feature type="region of interest" description="Disordered" evidence="1">
    <location>
        <begin position="1"/>
        <end position="49"/>
    </location>
</feature>
<feature type="region of interest" description="Disordered" evidence="1">
    <location>
        <begin position="479"/>
        <end position="509"/>
    </location>
</feature>
<evidence type="ECO:0000256" key="1">
    <source>
        <dbReference type="SAM" id="MobiDB-lite"/>
    </source>
</evidence>
<dbReference type="GO" id="GO:1904262">
    <property type="term" value="P:negative regulation of TORC1 signaling"/>
    <property type="evidence" value="ECO:0007669"/>
    <property type="project" value="TreeGrafter"/>
</dbReference>
<proteinExistence type="predicted"/>
<feature type="compositionally biased region" description="Basic and acidic residues" evidence="1">
    <location>
        <begin position="627"/>
        <end position="638"/>
    </location>
</feature>
<comment type="caution">
    <text evidence="2">The sequence shown here is derived from an EMBL/GenBank/DDBJ whole genome shotgun (WGS) entry which is preliminary data.</text>
</comment>
<feature type="region of interest" description="Disordered" evidence="1">
    <location>
        <begin position="232"/>
        <end position="268"/>
    </location>
</feature>
<feature type="compositionally biased region" description="Basic and acidic residues" evidence="1">
    <location>
        <begin position="496"/>
        <end position="509"/>
    </location>
</feature>
<feature type="non-terminal residue" evidence="2">
    <location>
        <position position="679"/>
    </location>
</feature>
<organism evidence="2 3">
    <name type="scientific">Mortierella polycephala</name>
    <dbReference type="NCBI Taxonomy" id="41804"/>
    <lineage>
        <taxon>Eukaryota</taxon>
        <taxon>Fungi</taxon>
        <taxon>Fungi incertae sedis</taxon>
        <taxon>Mucoromycota</taxon>
        <taxon>Mortierellomycotina</taxon>
        <taxon>Mortierellomycetes</taxon>
        <taxon>Mortierellales</taxon>
        <taxon>Mortierellaceae</taxon>
        <taxon>Mortierella</taxon>
    </lineage>
</organism>
<accession>A0A9P6TVP6</accession>
<keyword evidence="3" id="KW-1185">Reference proteome</keyword>
<feature type="compositionally biased region" description="Low complexity" evidence="1">
    <location>
        <begin position="248"/>
        <end position="268"/>
    </location>
</feature>
<sequence length="679" mass="74064">MDTDDHRHHRPPVLFQSDDRDPHDHDSNHHHHRHHHRLSSTSSRHHPLDYRSSEEQLMLGRGLEHGHNEHGFEDELEYDGYSPIVEEPPVHVHSQACQDSCPVQDVYTEARYSRFSKGARTNLYGLVVVKELGDLSETDIVVDATAQQGDGSENTYGSTQPSTNIRQKSSIFTSAGDIAYSHLPGRYALVAAGGNIKCFLGVDESFEFQPGSGVLGCPTAGDITGDTIGAGAAAEAEGAPSSSEENEATTGGASSFDSATSTSTSGSFTNAPLATQEIVSMDAFERKDERGCQLVLVFAIAKGEDPTQFELRIFGANTFGASVRDLLLKLPATTDIQSIPLSWAPTKIAHAPLEDDPFEMAILVGGNDSCVHFFVQDGYPLNSATGLYEERPIGTHFSVLASFSHCEYCVLSLVIKDYPTYRIAAAGTQNGTLNVGIIPRDPKTLQLDRENARSHVVVLFAPITTLTVYTSRVQAERSHQRRHSLARQKDEEETEKLDCREADEKEDEHQYETEQGIHLLVTCAIEQAWVYSDITKHGLSRRSDLAECSYHDSILAAHIMDADWDGRNEILIGTYGRQLMVFKELPPGQGPYTPFETLSSASSIAMAPTHPRSGSLASTTTGITTHDGGHRGEGRDDGDGGCSSGCDVPCLGMTWNRRFASPVYGISCADLNDDGLEEL</sequence>
<gene>
    <name evidence="2" type="ORF">BG011_000337</name>
</gene>
<dbReference type="InterPro" id="IPR029982">
    <property type="entry name" value="Kptn"/>
</dbReference>
<dbReference type="PANTHER" id="PTHR15435:SF2">
    <property type="entry name" value="KICSTOR COMPLEX PROTEIN KAPTIN"/>
    <property type="match status" value="1"/>
</dbReference>
<evidence type="ECO:0000313" key="2">
    <source>
        <dbReference type="EMBL" id="KAG0248216.1"/>
    </source>
</evidence>
<dbReference type="GO" id="GO:0007015">
    <property type="term" value="P:actin filament organization"/>
    <property type="evidence" value="ECO:0007669"/>
    <property type="project" value="InterPro"/>
</dbReference>
<dbReference type="GO" id="GO:0034198">
    <property type="term" value="P:cellular response to amino acid starvation"/>
    <property type="evidence" value="ECO:0007669"/>
    <property type="project" value="TreeGrafter"/>
</dbReference>